<dbReference type="Proteomes" id="UP000325315">
    <property type="component" value="Unassembled WGS sequence"/>
</dbReference>
<accession>A0A5B6WJT7</accession>
<feature type="compositionally biased region" description="Polar residues" evidence="1">
    <location>
        <begin position="78"/>
        <end position="90"/>
    </location>
</feature>
<proteinExistence type="predicted"/>
<evidence type="ECO:0000256" key="1">
    <source>
        <dbReference type="SAM" id="MobiDB-lite"/>
    </source>
</evidence>
<gene>
    <name evidence="2" type="ORF">EPI10_021736</name>
</gene>
<keyword evidence="3" id="KW-1185">Reference proteome</keyword>
<dbReference type="OrthoDB" id="10428727at2759"/>
<organism evidence="2 3">
    <name type="scientific">Gossypium australe</name>
    <dbReference type="NCBI Taxonomy" id="47621"/>
    <lineage>
        <taxon>Eukaryota</taxon>
        <taxon>Viridiplantae</taxon>
        <taxon>Streptophyta</taxon>
        <taxon>Embryophyta</taxon>
        <taxon>Tracheophyta</taxon>
        <taxon>Spermatophyta</taxon>
        <taxon>Magnoliopsida</taxon>
        <taxon>eudicotyledons</taxon>
        <taxon>Gunneridae</taxon>
        <taxon>Pentapetalae</taxon>
        <taxon>rosids</taxon>
        <taxon>malvids</taxon>
        <taxon>Malvales</taxon>
        <taxon>Malvaceae</taxon>
        <taxon>Malvoideae</taxon>
        <taxon>Gossypium</taxon>
    </lineage>
</organism>
<sequence>MEHVFEERVLIGEEGKKRHRGENLDQSIKDDSDIEIVRSRSLLENNLLLSAAAKRQAIGHNGNFKLECPWFGEPTDYSKASTNAEDTYSPNGLPYGDEDK</sequence>
<dbReference type="AlphaFoldDB" id="A0A5B6WJT7"/>
<evidence type="ECO:0000313" key="2">
    <source>
        <dbReference type="EMBL" id="KAA3481365.1"/>
    </source>
</evidence>
<protein>
    <submittedName>
        <fullName evidence="2">Uncharacterized protein</fullName>
    </submittedName>
</protein>
<name>A0A5B6WJT7_9ROSI</name>
<dbReference type="EMBL" id="SMMG02000003">
    <property type="protein sequence ID" value="KAA3481365.1"/>
    <property type="molecule type" value="Genomic_DNA"/>
</dbReference>
<comment type="caution">
    <text evidence="2">The sequence shown here is derived from an EMBL/GenBank/DDBJ whole genome shotgun (WGS) entry which is preliminary data.</text>
</comment>
<reference evidence="3" key="1">
    <citation type="journal article" date="2019" name="Plant Biotechnol. J.">
        <title>Genome sequencing of the Australian wild diploid species Gossypium australe highlights disease resistance and delayed gland morphogenesis.</title>
        <authorList>
            <person name="Cai Y."/>
            <person name="Cai X."/>
            <person name="Wang Q."/>
            <person name="Wang P."/>
            <person name="Zhang Y."/>
            <person name="Cai C."/>
            <person name="Xu Y."/>
            <person name="Wang K."/>
            <person name="Zhou Z."/>
            <person name="Wang C."/>
            <person name="Geng S."/>
            <person name="Li B."/>
            <person name="Dong Q."/>
            <person name="Hou Y."/>
            <person name="Wang H."/>
            <person name="Ai P."/>
            <person name="Liu Z."/>
            <person name="Yi F."/>
            <person name="Sun M."/>
            <person name="An G."/>
            <person name="Cheng J."/>
            <person name="Zhang Y."/>
            <person name="Shi Q."/>
            <person name="Xie Y."/>
            <person name="Shi X."/>
            <person name="Chang Y."/>
            <person name="Huang F."/>
            <person name="Chen Y."/>
            <person name="Hong S."/>
            <person name="Mi L."/>
            <person name="Sun Q."/>
            <person name="Zhang L."/>
            <person name="Zhou B."/>
            <person name="Peng R."/>
            <person name="Zhang X."/>
            <person name="Liu F."/>
        </authorList>
    </citation>
    <scope>NUCLEOTIDE SEQUENCE [LARGE SCALE GENOMIC DNA]</scope>
    <source>
        <strain evidence="3">cv. PA1801</strain>
    </source>
</reference>
<evidence type="ECO:0000313" key="3">
    <source>
        <dbReference type="Proteomes" id="UP000325315"/>
    </source>
</evidence>
<feature type="region of interest" description="Disordered" evidence="1">
    <location>
        <begin position="75"/>
        <end position="100"/>
    </location>
</feature>